<evidence type="ECO:0000313" key="2">
    <source>
        <dbReference type="EMBL" id="EGL42352.1"/>
    </source>
</evidence>
<keyword evidence="1" id="KW-1133">Transmembrane helix</keyword>
<organism evidence="2 3">
    <name type="scientific">Megasphaera lornae</name>
    <dbReference type="NCBI Taxonomy" id="1000568"/>
    <lineage>
        <taxon>Bacteria</taxon>
        <taxon>Bacillati</taxon>
        <taxon>Bacillota</taxon>
        <taxon>Negativicutes</taxon>
        <taxon>Veillonellales</taxon>
        <taxon>Veillonellaceae</taxon>
        <taxon>Megasphaera</taxon>
    </lineage>
</organism>
<keyword evidence="3" id="KW-1185">Reference proteome</keyword>
<evidence type="ECO:0000313" key="3">
    <source>
        <dbReference type="Proteomes" id="UP000004018"/>
    </source>
</evidence>
<dbReference type="Proteomes" id="UP000004018">
    <property type="component" value="Unassembled WGS sequence"/>
</dbReference>
<feature type="transmembrane region" description="Helical" evidence="1">
    <location>
        <begin position="29"/>
        <end position="49"/>
    </location>
</feature>
<evidence type="ECO:0000256" key="1">
    <source>
        <dbReference type="SAM" id="Phobius"/>
    </source>
</evidence>
<comment type="caution">
    <text evidence="2">The sequence shown here is derived from an EMBL/GenBank/DDBJ whole genome shotgun (WGS) entry which is preliminary data.</text>
</comment>
<dbReference type="EMBL" id="AFIJ01000004">
    <property type="protein sequence ID" value="EGL42352.1"/>
    <property type="molecule type" value="Genomic_DNA"/>
</dbReference>
<protein>
    <submittedName>
        <fullName evidence="2">Uncharacterized protein</fullName>
    </submittedName>
</protein>
<sequence>MCFLVFLLVSAHLSRYRYNTRIVKKQSSIFLYTFFSTYSENHAFFIYFYKNLLFFNFPRLLK</sequence>
<proteinExistence type="predicted"/>
<accession>A0ABN0D2Z5</accession>
<keyword evidence="1" id="KW-0812">Transmembrane</keyword>
<name>A0ABN0D2Z5_9FIRM</name>
<gene>
    <name evidence="2" type="ORF">HMPREF1039_0830</name>
</gene>
<reference evidence="2 3" key="1">
    <citation type="submission" date="2011-04" db="EMBL/GenBank/DDBJ databases">
        <authorList>
            <person name="Harkins D.M."/>
            <person name="Madupu R."/>
            <person name="Durkin A.S."/>
            <person name="Torralba M."/>
            <person name="Methe B."/>
            <person name="Sutton G.G."/>
            <person name="Nelson K.E."/>
        </authorList>
    </citation>
    <scope>NUCLEOTIDE SEQUENCE [LARGE SCALE GENOMIC DNA]</scope>
    <source>
        <strain evidence="2 3">UPII 199-6</strain>
    </source>
</reference>
<keyword evidence="1" id="KW-0472">Membrane</keyword>